<name>G2Z5N2_FLABF</name>
<evidence type="ECO:0000313" key="2">
    <source>
        <dbReference type="EMBL" id="CCB70830.1"/>
    </source>
</evidence>
<keyword evidence="3" id="KW-1185">Reference proteome</keyword>
<keyword evidence="1" id="KW-0472">Membrane</keyword>
<dbReference type="EMBL" id="FQ859183">
    <property type="protein sequence ID" value="CCB70830.1"/>
    <property type="molecule type" value="Genomic_DNA"/>
</dbReference>
<reference evidence="2 3" key="1">
    <citation type="journal article" date="2011" name="Appl. Environ. Microbiol.">
        <title>Complete genome sequence of the fish pathogen Flavobacterium branchiophilum.</title>
        <authorList>
            <consortium name="1:IP"/>
            <consortium name="Microbial Evolutionary Genomics,F-75015 Paris"/>
            <consortium name="France 2:CNRS"/>
            <consortium name="URA2171"/>
            <consortium name="F-75015 Paris,France 3:Unite de Virologie et Immunologie Mol."/>
            <consortium name="INRA,78352 Jouy en Josas Cedex"/>
            <consortium name="France. 4:Unite de Mathemathique"/>
            <consortium name="Informatique et Genome,INRA"/>
            <consortium name="78352 Jouy en Josas Cedex"/>
            <consortium name="France. 5:CEA/Genoscope"/>
            <consortium name="Evry"/>
            <consortium name="France"/>
            <person name="Touchon M."/>
            <person name="Barbier P."/>
            <person name="Bernardet J.F."/>
            <person name="Loux V."/>
            <person name="Vacherie B."/>
            <person name="Barbe V."/>
            <person name="Rocha E.P."/>
            <person name="Duchaud E."/>
        </authorList>
    </citation>
    <scope>NUCLEOTIDE SEQUENCE [LARGE SCALE GENOMIC DNA]</scope>
    <source>
        <strain evidence="2 3">FL-15</strain>
    </source>
</reference>
<keyword evidence="1" id="KW-1133">Transmembrane helix</keyword>
<sequence>MENVNVTELFANLPYKRIASFAVIFLLIFLSMIPPKYNLFGKSLESKEERIYNKKLSRLTHYKLSGRTITALINLIFVLISLGIGLYIYNKSK</sequence>
<organism evidence="2 3">
    <name type="scientific">Flavobacterium branchiophilum (strain FL-15)</name>
    <dbReference type="NCBI Taxonomy" id="1034807"/>
    <lineage>
        <taxon>Bacteria</taxon>
        <taxon>Pseudomonadati</taxon>
        <taxon>Bacteroidota</taxon>
        <taxon>Flavobacteriia</taxon>
        <taxon>Flavobacteriales</taxon>
        <taxon>Flavobacteriaceae</taxon>
        <taxon>Flavobacterium</taxon>
    </lineage>
</organism>
<proteinExistence type="predicted"/>
<accession>G2Z5N2</accession>
<dbReference type="KEGG" id="fbr:FBFL15_2860"/>
<protein>
    <submittedName>
        <fullName evidence="2">Hypothetical transmembrane protein</fullName>
    </submittedName>
</protein>
<dbReference type="HOGENOM" id="CLU_2395388_0_0_10"/>
<keyword evidence="1 2" id="KW-0812">Transmembrane</keyword>
<dbReference type="STRING" id="1034807.FBFL15_2860"/>
<evidence type="ECO:0000256" key="1">
    <source>
        <dbReference type="SAM" id="Phobius"/>
    </source>
</evidence>
<feature type="transmembrane region" description="Helical" evidence="1">
    <location>
        <begin position="15"/>
        <end position="33"/>
    </location>
</feature>
<dbReference type="AlphaFoldDB" id="G2Z5N2"/>
<dbReference type="RefSeq" id="WP_014085281.1">
    <property type="nucleotide sequence ID" value="NC_016001.1"/>
</dbReference>
<feature type="transmembrane region" description="Helical" evidence="1">
    <location>
        <begin position="64"/>
        <end position="89"/>
    </location>
</feature>
<dbReference type="Proteomes" id="UP000009186">
    <property type="component" value="Chromosome"/>
</dbReference>
<gene>
    <name evidence="2" type="ordered locus">FBFL15_2860</name>
</gene>
<evidence type="ECO:0000313" key="3">
    <source>
        <dbReference type="Proteomes" id="UP000009186"/>
    </source>
</evidence>